<feature type="transmembrane region" description="Helical" evidence="6">
    <location>
        <begin position="42"/>
        <end position="61"/>
    </location>
</feature>
<name>A0A7C2BKM2_9CREN</name>
<feature type="transmembrane region" description="Helical" evidence="6">
    <location>
        <begin position="270"/>
        <end position="287"/>
    </location>
</feature>
<keyword evidence="2" id="KW-1003">Cell membrane</keyword>
<comment type="subcellular location">
    <subcellularLocation>
        <location evidence="1">Cell membrane</location>
        <topology evidence="1">Multi-pass membrane protein</topology>
    </subcellularLocation>
</comment>
<feature type="transmembrane region" description="Helical" evidence="6">
    <location>
        <begin position="371"/>
        <end position="393"/>
    </location>
</feature>
<dbReference type="PANTHER" id="PTHR42703:SF1">
    <property type="entry name" value="NA(+)_H(+) ANTIPORTER SUBUNIT D1"/>
    <property type="match status" value="1"/>
</dbReference>
<accession>A0A7C2BKM2</accession>
<feature type="domain" description="NADH:quinone oxidoreductase/Mrp antiporter transmembrane" evidence="7">
    <location>
        <begin position="126"/>
        <end position="413"/>
    </location>
</feature>
<dbReference type="InterPro" id="IPR050586">
    <property type="entry name" value="CPA3_Na-H_Antiporter_D"/>
</dbReference>
<feature type="transmembrane region" description="Helical" evidence="6">
    <location>
        <begin position="454"/>
        <end position="474"/>
    </location>
</feature>
<feature type="transmembrane region" description="Helical" evidence="6">
    <location>
        <begin position="480"/>
        <end position="502"/>
    </location>
</feature>
<feature type="transmembrane region" description="Helical" evidence="6">
    <location>
        <begin position="413"/>
        <end position="433"/>
    </location>
</feature>
<evidence type="ECO:0000256" key="6">
    <source>
        <dbReference type="SAM" id="Phobius"/>
    </source>
</evidence>
<evidence type="ECO:0000256" key="1">
    <source>
        <dbReference type="ARBA" id="ARBA00004651"/>
    </source>
</evidence>
<feature type="transmembrane region" description="Helical" evidence="6">
    <location>
        <begin position="158"/>
        <end position="185"/>
    </location>
</feature>
<dbReference type="InterPro" id="IPR001750">
    <property type="entry name" value="ND/Mrp_TM"/>
</dbReference>
<dbReference type="Pfam" id="PF00361">
    <property type="entry name" value="Proton_antipo_M"/>
    <property type="match status" value="1"/>
</dbReference>
<keyword evidence="3 6" id="KW-0812">Transmembrane</keyword>
<dbReference type="PANTHER" id="PTHR42703">
    <property type="entry name" value="NADH DEHYDROGENASE"/>
    <property type="match status" value="1"/>
</dbReference>
<dbReference type="EMBL" id="DSJT01000012">
    <property type="protein sequence ID" value="HEF87233.1"/>
    <property type="molecule type" value="Genomic_DNA"/>
</dbReference>
<organism evidence="8">
    <name type="scientific">Thermosphaera aggregans</name>
    <dbReference type="NCBI Taxonomy" id="54254"/>
    <lineage>
        <taxon>Archaea</taxon>
        <taxon>Thermoproteota</taxon>
        <taxon>Thermoprotei</taxon>
        <taxon>Desulfurococcales</taxon>
        <taxon>Desulfurococcaceae</taxon>
        <taxon>Thermosphaera</taxon>
    </lineage>
</organism>
<evidence type="ECO:0000259" key="7">
    <source>
        <dbReference type="Pfam" id="PF00361"/>
    </source>
</evidence>
<evidence type="ECO:0000256" key="3">
    <source>
        <dbReference type="ARBA" id="ARBA00022692"/>
    </source>
</evidence>
<feature type="transmembrane region" description="Helical" evidence="6">
    <location>
        <begin position="67"/>
        <end position="88"/>
    </location>
</feature>
<proteinExistence type="predicted"/>
<evidence type="ECO:0000256" key="2">
    <source>
        <dbReference type="ARBA" id="ARBA00022475"/>
    </source>
</evidence>
<gene>
    <name evidence="8" type="ORF">ENP55_02855</name>
</gene>
<feature type="transmembrane region" description="Helical" evidence="6">
    <location>
        <begin position="13"/>
        <end position="30"/>
    </location>
</feature>
<keyword evidence="4 6" id="KW-1133">Transmembrane helix</keyword>
<keyword evidence="5 6" id="KW-0472">Membrane</keyword>
<comment type="caution">
    <text evidence="8">The sequence shown here is derived from an EMBL/GenBank/DDBJ whole genome shotgun (WGS) entry which is preliminary data.</text>
</comment>
<protein>
    <submittedName>
        <fullName evidence="8">Na+/H+ antiporter subunit D</fullName>
    </submittedName>
</protein>
<reference evidence="8" key="1">
    <citation type="journal article" date="2020" name="mSystems">
        <title>Genome- and Community-Level Interaction Insights into Carbon Utilization and Element Cycling Functions of Hydrothermarchaeota in Hydrothermal Sediment.</title>
        <authorList>
            <person name="Zhou Z."/>
            <person name="Liu Y."/>
            <person name="Xu W."/>
            <person name="Pan J."/>
            <person name="Luo Z.H."/>
            <person name="Li M."/>
        </authorList>
    </citation>
    <scope>NUCLEOTIDE SEQUENCE [LARGE SCALE GENOMIC DNA]</scope>
    <source>
        <strain evidence="8">SpSt-23</strain>
    </source>
</reference>
<evidence type="ECO:0000256" key="5">
    <source>
        <dbReference type="ARBA" id="ARBA00023136"/>
    </source>
</evidence>
<dbReference type="GO" id="GO:0005886">
    <property type="term" value="C:plasma membrane"/>
    <property type="evidence" value="ECO:0007669"/>
    <property type="project" value="UniProtKB-SubCell"/>
</dbReference>
<feature type="transmembrane region" description="Helical" evidence="6">
    <location>
        <begin position="205"/>
        <end position="227"/>
    </location>
</feature>
<sequence>MNPSSSQGIAMDVYTLIFFYVLGAMVFILPSFKKGFSTTQILLLKISSTIPLAIGVYGLYANGTLDIFGAVLAVSTIVSGSIISLYAYDYFRINNYSASASILLDLLIISLTMTYSSFNILALAAFWTISEVLAYALIKEGEEHSYEGSLTSSRGFIFTSTLTFEVTVFTMIITSVLLVAGTMSFQNLLKSFPDLATVKTMVPAYLIPLLIAGFVTKAATVPLHFWLPSAHSAAPSPASALLSGVMTPLGFLGLYRVVSLVDFGEYEPIIAFYLIVSGIFSIIYGGLQAAWQRDGKKMLAYATISTNGFISLIFALYLLYPGEYVFLALVTSIVMHTAYKTTLFAEIGLVEYAYGSRYIHGLHGVSTLMPLSSIGGLLAVFTMLGVPGTIGFTSKFLSVYAILYRDLDLVKTIILLGIAFYIATTISISINYFKIYLKKGKGVLQPVHHIDTRLQVFILALGTLNVLYNLTILISGFTTTALVVSFTMIVPVLIAALFSITVRGVSPSEHSG</sequence>
<dbReference type="AlphaFoldDB" id="A0A7C2BKM2"/>
<evidence type="ECO:0000256" key="4">
    <source>
        <dbReference type="ARBA" id="ARBA00022989"/>
    </source>
</evidence>
<feature type="transmembrane region" description="Helical" evidence="6">
    <location>
        <begin position="239"/>
        <end position="258"/>
    </location>
</feature>
<evidence type="ECO:0000313" key="8">
    <source>
        <dbReference type="EMBL" id="HEF87233.1"/>
    </source>
</evidence>